<proteinExistence type="predicted"/>
<sequence length="500" mass="55433">MNKVFLSGAELTTAQVLQIARYGAPVEITPTARQRLADARQLVFDLVDADYPIYGFNVGVGQNKDKKVFKQFFGEYNCNLIRSHCIGVPPYASDEDVRATMVARLNTMLTGCCGVSPEIPEMYMAMLNHGIHPLIPEKGSVGQADIGLISHIGLAIIGEGNVRMNGREMPATEAFAKVGLKPLTLGPKDGLAIVSSNALSAGACALLLEDIEELLDLSELIYAMSLEGLNGNTAPLDDRNHALRRFTGQRESARRISRYLQGSYIYEVDSKKAVHDPLSYRSTPQITGAAREMLAYTKERLEIQLNTTDDNPCLLLEDRQISPSANFDPLNWVLGVEGLAIALSHVSKTACMRLIKLVTPNYTNLPRFLAPEVDVLCFATLQKTFTSLDAEIRHLCNPCSMDTFSLAGDMEDTSTNATYAVQNLRRIYRNLHIIFAIELIHATQAMEYRKKLSFGQYTGKAFQIVRKVLPFYKTDRNITQDIQTVCELLQSGELTALIRE</sequence>
<dbReference type="Gene3D" id="1.20.200.10">
    <property type="entry name" value="Fumarase/aspartase (Central domain)"/>
    <property type="match status" value="1"/>
</dbReference>
<dbReference type="CDD" id="cd00332">
    <property type="entry name" value="PAL-HAL"/>
    <property type="match status" value="1"/>
</dbReference>
<accession>A0A212LUU0</accession>
<dbReference type="Pfam" id="PF00221">
    <property type="entry name" value="Lyase_aromatic"/>
    <property type="match status" value="1"/>
</dbReference>
<keyword evidence="1 2" id="KW-0456">Lyase</keyword>
<dbReference type="InterPro" id="IPR024083">
    <property type="entry name" value="Fumarase/histidase_N"/>
</dbReference>
<dbReference type="RefSeq" id="WP_288184269.1">
    <property type="nucleotide sequence ID" value="NZ_LT608335.1"/>
</dbReference>
<name>A0A212LUU0_9FIRM</name>
<evidence type="ECO:0000313" key="2">
    <source>
        <dbReference type="EMBL" id="SCM81169.1"/>
    </source>
</evidence>
<organism evidence="2">
    <name type="scientific">uncultured Sporomusa sp</name>
    <dbReference type="NCBI Taxonomy" id="307249"/>
    <lineage>
        <taxon>Bacteria</taxon>
        <taxon>Bacillati</taxon>
        <taxon>Bacillota</taxon>
        <taxon>Negativicutes</taxon>
        <taxon>Selenomonadales</taxon>
        <taxon>Sporomusaceae</taxon>
        <taxon>Sporomusa</taxon>
        <taxon>environmental samples</taxon>
    </lineage>
</organism>
<dbReference type="AlphaFoldDB" id="A0A212LUU0"/>
<evidence type="ECO:0000256" key="1">
    <source>
        <dbReference type="ARBA" id="ARBA00023239"/>
    </source>
</evidence>
<dbReference type="InterPro" id="IPR001106">
    <property type="entry name" value="Aromatic_Lyase"/>
</dbReference>
<dbReference type="PANTHER" id="PTHR10362">
    <property type="entry name" value="HISTIDINE AMMONIA-LYASE"/>
    <property type="match status" value="1"/>
</dbReference>
<dbReference type="InterPro" id="IPR008948">
    <property type="entry name" value="L-Aspartase-like"/>
</dbReference>
<dbReference type="EMBL" id="FMJE01000003">
    <property type="protein sequence ID" value="SCM81169.1"/>
    <property type="molecule type" value="Genomic_DNA"/>
</dbReference>
<dbReference type="Gene3D" id="1.10.275.10">
    <property type="entry name" value="Fumarase/aspartase (N-terminal domain)"/>
    <property type="match status" value="1"/>
</dbReference>
<gene>
    <name evidence="2" type="ORF">KL86SPO_31348</name>
</gene>
<dbReference type="GO" id="GO:0016841">
    <property type="term" value="F:ammonia-lyase activity"/>
    <property type="evidence" value="ECO:0007669"/>
    <property type="project" value="UniProtKB-ARBA"/>
</dbReference>
<protein>
    <submittedName>
        <fullName evidence="2">Phenylalanine and histidine ammonia-lyase</fullName>
    </submittedName>
</protein>
<dbReference type="SUPFAM" id="SSF48557">
    <property type="entry name" value="L-aspartase-like"/>
    <property type="match status" value="1"/>
</dbReference>
<reference evidence="2" key="1">
    <citation type="submission" date="2016-08" db="EMBL/GenBank/DDBJ databases">
        <authorList>
            <person name="Seilhamer J.J."/>
        </authorList>
    </citation>
    <scope>NUCLEOTIDE SEQUENCE</scope>
    <source>
        <strain evidence="2">86</strain>
    </source>
</reference>